<evidence type="ECO:0000256" key="1">
    <source>
        <dbReference type="SAM" id="MobiDB-lite"/>
    </source>
</evidence>
<accession>A0A1A8W7D9</accession>
<dbReference type="GeneID" id="39869840"/>
<reference evidence="2" key="2">
    <citation type="submission" date="2016-05" db="EMBL/GenBank/DDBJ databases">
        <authorList>
            <person name="Lavstsen T."/>
            <person name="Jespersen J.S."/>
        </authorList>
    </citation>
    <scope>NUCLEOTIDE SEQUENCE [LARGE SCALE GENOMIC DNA]</scope>
</reference>
<evidence type="ECO:0000313" key="3">
    <source>
        <dbReference type="EMBL" id="SCO93128.1"/>
    </source>
</evidence>
<feature type="compositionally biased region" description="Basic and acidic residues" evidence="1">
    <location>
        <begin position="91"/>
        <end position="102"/>
    </location>
</feature>
<dbReference type="AlphaFoldDB" id="A0A1A8W7D9"/>
<dbReference type="Proteomes" id="UP000078597">
    <property type="component" value="Unassembled WGS sequence"/>
</dbReference>
<dbReference type="Proteomes" id="UP000219813">
    <property type="component" value="Chromosome 11"/>
</dbReference>
<keyword evidence="5" id="KW-1185">Reference proteome</keyword>
<gene>
    <name evidence="3" type="primary">PmUG01_11037900</name>
    <name evidence="2" type="ORF">PMALA_018360</name>
    <name evidence="3" type="ORF">PMUG01_11037900</name>
</gene>
<reference evidence="3 5" key="3">
    <citation type="submission" date="2016-06" db="EMBL/GenBank/DDBJ databases">
        <authorList>
            <consortium name="Pathogen Informatics"/>
        </authorList>
    </citation>
    <scope>NUCLEOTIDE SEQUENCE [LARGE SCALE GENOMIC DNA]</scope>
</reference>
<name>A0A1A8W7D9_PLAMA</name>
<feature type="compositionally biased region" description="Basic and acidic residues" evidence="1">
    <location>
        <begin position="114"/>
        <end position="150"/>
    </location>
</feature>
<evidence type="ECO:0000313" key="4">
    <source>
        <dbReference type="Proteomes" id="UP000078597"/>
    </source>
</evidence>
<proteinExistence type="predicted"/>
<dbReference type="RefSeq" id="XP_028862566.1">
    <property type="nucleotide sequence ID" value="XM_029006037.1"/>
</dbReference>
<evidence type="ECO:0000313" key="2">
    <source>
        <dbReference type="EMBL" id="SBS87079.1"/>
    </source>
</evidence>
<dbReference type="VEuPathDB" id="PlasmoDB:PmUG01_11037900"/>
<dbReference type="KEGG" id="pmal:PMUG01_11037900"/>
<feature type="region of interest" description="Disordered" evidence="1">
    <location>
        <begin position="86"/>
        <end position="150"/>
    </location>
</feature>
<protein>
    <submittedName>
        <fullName evidence="2">Uncharacterized protein</fullName>
    </submittedName>
</protein>
<dbReference type="EMBL" id="LT594632">
    <property type="protein sequence ID" value="SCO93128.1"/>
    <property type="molecule type" value="Genomic_DNA"/>
</dbReference>
<organism evidence="2 4">
    <name type="scientific">Plasmodium malariae</name>
    <dbReference type="NCBI Taxonomy" id="5858"/>
    <lineage>
        <taxon>Eukaryota</taxon>
        <taxon>Sar</taxon>
        <taxon>Alveolata</taxon>
        <taxon>Apicomplexa</taxon>
        <taxon>Aconoidasida</taxon>
        <taxon>Haemosporida</taxon>
        <taxon>Plasmodiidae</taxon>
        <taxon>Plasmodium</taxon>
        <taxon>Plasmodium (Plasmodium)</taxon>
    </lineage>
</organism>
<dbReference type="EMBL" id="FLQW01000977">
    <property type="protein sequence ID" value="SBS87079.1"/>
    <property type="molecule type" value="Genomic_DNA"/>
</dbReference>
<sequence>MAKVSIKDYGSMCQWFKKLSTKKVMPLLPEKKDERLKKFTNFSLYHIMEKYEFVPNFLLHTEYMYPILYDNPEVLRQSYFNHYKFSNTPNGKKDIPTNRDDPVIQNKPTSQLEEGGKNMEQEKEKNTDKENEKEREKENRRMEQHSKQIK</sequence>
<reference evidence="4" key="1">
    <citation type="submission" date="2016-05" db="EMBL/GenBank/DDBJ databases">
        <authorList>
            <person name="Naeem Raeece"/>
        </authorList>
    </citation>
    <scope>NUCLEOTIDE SEQUENCE [LARGE SCALE GENOMIC DNA]</scope>
</reference>
<dbReference type="OrthoDB" id="430577at2759"/>
<evidence type="ECO:0000313" key="5">
    <source>
        <dbReference type="Proteomes" id="UP000219813"/>
    </source>
</evidence>